<dbReference type="NCBIfam" id="TIGR01452">
    <property type="entry name" value="PGP_euk"/>
    <property type="match status" value="1"/>
</dbReference>
<feature type="binding site" evidence="2">
    <location>
        <position position="285"/>
    </location>
    <ligand>
        <name>substrate</name>
    </ligand>
</feature>
<dbReference type="Pfam" id="PF13242">
    <property type="entry name" value="Hydrolase_like"/>
    <property type="match status" value="1"/>
</dbReference>
<reference evidence="3 4" key="1">
    <citation type="submission" date="2014-03" db="EMBL/GenBank/DDBJ databases">
        <title>Draft genome of the hookworm Oesophagostomum dentatum.</title>
        <authorList>
            <person name="Mitreva M."/>
        </authorList>
    </citation>
    <scope>NUCLEOTIDE SEQUENCE [LARGE SCALE GENOMIC DNA]</scope>
    <source>
        <strain evidence="3 4">OD-Hann</strain>
    </source>
</reference>
<evidence type="ECO:0000313" key="3">
    <source>
        <dbReference type="EMBL" id="KHJ91855.1"/>
    </source>
</evidence>
<dbReference type="SUPFAM" id="SSF56784">
    <property type="entry name" value="HAD-like"/>
    <property type="match status" value="1"/>
</dbReference>
<dbReference type="NCBIfam" id="TIGR01460">
    <property type="entry name" value="HAD-SF-IIA"/>
    <property type="match status" value="1"/>
</dbReference>
<proteinExistence type="predicted"/>
<name>A0A0B1T8Z6_OESDE</name>
<dbReference type="InterPro" id="IPR006349">
    <property type="entry name" value="PGP_euk"/>
</dbReference>
<dbReference type="GO" id="GO:0016791">
    <property type="term" value="F:phosphatase activity"/>
    <property type="evidence" value="ECO:0007669"/>
    <property type="project" value="InterPro"/>
</dbReference>
<keyword evidence="4" id="KW-1185">Reference proteome</keyword>
<dbReference type="InterPro" id="IPR036412">
    <property type="entry name" value="HAD-like_sf"/>
</dbReference>
<gene>
    <name evidence="3" type="ORF">OESDEN_08267</name>
</gene>
<dbReference type="AlphaFoldDB" id="A0A0B1T8Z6"/>
<evidence type="ECO:0000256" key="2">
    <source>
        <dbReference type="PIRSR" id="PIRSR000915-2"/>
    </source>
</evidence>
<dbReference type="InterPro" id="IPR006357">
    <property type="entry name" value="HAD-SF_hydro_IIA"/>
</dbReference>
<dbReference type="Proteomes" id="UP000053660">
    <property type="component" value="Unassembled WGS sequence"/>
</dbReference>
<protein>
    <submittedName>
        <fullName evidence="3">Phosphoglycolate/pyridoxal phosphate phosphatase family protein</fullName>
    </submittedName>
</protein>
<dbReference type="PIRSF" id="PIRSF000915">
    <property type="entry name" value="PGP-type_phosphatase"/>
    <property type="match status" value="1"/>
</dbReference>
<dbReference type="GO" id="GO:0005737">
    <property type="term" value="C:cytoplasm"/>
    <property type="evidence" value="ECO:0007669"/>
    <property type="project" value="TreeGrafter"/>
</dbReference>
<dbReference type="Pfam" id="PF13344">
    <property type="entry name" value="Hydrolase_6"/>
    <property type="match status" value="1"/>
</dbReference>
<dbReference type="OrthoDB" id="413953at2759"/>
<dbReference type="Gene3D" id="3.40.50.1000">
    <property type="entry name" value="HAD superfamily/HAD-like"/>
    <property type="match status" value="2"/>
</dbReference>
<sequence>MSQSSGGGIFKGALRHAFRQECSLYNRRKSFPLSGKASKMFNMTCNDANADELTPETFEELLPEFDSFIFGADGKLTKLQRVILGLLWLRNGVITDAANLVKLLIEKKKEVFILTSDTTNSRDSHVKKLREHRFKSKLNKEHIVTPALLAANYLKTNKVIDGKGVYLMASGGIQEDLEESGITFFGHGPDPLPVEKSDENELFGIDLSPQPGEVCAVLVGQDKYFNFKKLMKAANFLKNPKCLFLATSDNSVIVDENRDIVIPDAGAIAAAVRKASGREPTVLGKPSSHAFEYIKKKWKIDESRTMMVCSNIDCDIVFGRNHGMRTLLILNKPYEREQLVKMREQQKYEQLPHFYATSLSAILPENR</sequence>
<dbReference type="InterPro" id="IPR023214">
    <property type="entry name" value="HAD_sf"/>
</dbReference>
<dbReference type="PANTHER" id="PTHR19288:SF83">
    <property type="entry name" value="PHOSPHOGLYCOLATE PHOSPHATASE"/>
    <property type="match status" value="1"/>
</dbReference>
<keyword evidence="1" id="KW-0378">Hydrolase</keyword>
<evidence type="ECO:0000313" key="4">
    <source>
        <dbReference type="Proteomes" id="UP000053660"/>
    </source>
</evidence>
<dbReference type="EMBL" id="KN551751">
    <property type="protein sequence ID" value="KHJ91855.1"/>
    <property type="molecule type" value="Genomic_DNA"/>
</dbReference>
<organism evidence="3 4">
    <name type="scientific">Oesophagostomum dentatum</name>
    <name type="common">Nodular worm</name>
    <dbReference type="NCBI Taxonomy" id="61180"/>
    <lineage>
        <taxon>Eukaryota</taxon>
        <taxon>Metazoa</taxon>
        <taxon>Ecdysozoa</taxon>
        <taxon>Nematoda</taxon>
        <taxon>Chromadorea</taxon>
        <taxon>Rhabditida</taxon>
        <taxon>Rhabditina</taxon>
        <taxon>Rhabditomorpha</taxon>
        <taxon>Strongyloidea</taxon>
        <taxon>Strongylidae</taxon>
        <taxon>Oesophagostomum</taxon>
    </lineage>
</organism>
<dbReference type="PANTHER" id="PTHR19288">
    <property type="entry name" value="4-NITROPHENYLPHOSPHATASE-RELATED"/>
    <property type="match status" value="1"/>
</dbReference>
<accession>A0A0B1T8Z6</accession>
<evidence type="ECO:0000256" key="1">
    <source>
        <dbReference type="ARBA" id="ARBA00022801"/>
    </source>
</evidence>